<dbReference type="AlphaFoldDB" id="A0AAV5WC17"/>
<feature type="region of interest" description="Disordered" evidence="1">
    <location>
        <begin position="1"/>
        <end position="44"/>
    </location>
</feature>
<comment type="caution">
    <text evidence="3">The sequence shown here is derived from an EMBL/GenBank/DDBJ whole genome shotgun (WGS) entry which is preliminary data.</text>
</comment>
<dbReference type="Gene3D" id="1.25.50.20">
    <property type="match status" value="1"/>
</dbReference>
<dbReference type="Proteomes" id="UP001432322">
    <property type="component" value="Unassembled WGS sequence"/>
</dbReference>
<feature type="domain" description="ERAP1-like C-terminal" evidence="2">
    <location>
        <begin position="102"/>
        <end position="273"/>
    </location>
</feature>
<dbReference type="Pfam" id="PF11838">
    <property type="entry name" value="ERAP1_C"/>
    <property type="match status" value="1"/>
</dbReference>
<keyword evidence="4" id="KW-1185">Reference proteome</keyword>
<feature type="compositionally biased region" description="Polar residues" evidence="1">
    <location>
        <begin position="28"/>
        <end position="44"/>
    </location>
</feature>
<evidence type="ECO:0000313" key="4">
    <source>
        <dbReference type="Proteomes" id="UP001432322"/>
    </source>
</evidence>
<protein>
    <recommendedName>
        <fullName evidence="2">ERAP1-like C-terminal domain-containing protein</fullName>
    </recommendedName>
</protein>
<feature type="non-terminal residue" evidence="3">
    <location>
        <position position="1"/>
    </location>
</feature>
<name>A0AAV5WC17_9BILA</name>
<dbReference type="EMBL" id="BTSY01000005">
    <property type="protein sequence ID" value="GMT27552.1"/>
    <property type="molecule type" value="Genomic_DNA"/>
</dbReference>
<evidence type="ECO:0000259" key="2">
    <source>
        <dbReference type="Pfam" id="PF11838"/>
    </source>
</evidence>
<evidence type="ECO:0000313" key="3">
    <source>
        <dbReference type="EMBL" id="GMT27552.1"/>
    </source>
</evidence>
<sequence length="451" mass="52155">KKELKNEKEKKDEKKEKEKASLSKWSEGLSTSKPTESVGLNTTSFDKTKPEPVRFKMWRNNSFFYEYVPYFHRYNLANRKLCLRACTTFNHHSTNPQFVCKEYGSLRQFFMLVRTSHDHKLQCPETWEDIFRLIKLFHYYLVQINDDPDKVAERLKAMVSEIGRKLIEEVGYKQKSDEPSLQSQLRGIAVRMLLWAEDPECIEEMKRLGETDPDSVEPAIRPSVFSYAINHMGKRDLMLERLRKELMKFKEDPKKDPLGTMRQHLIFALCTTRLDDDKTIEKGENKREFGTMEDILAMVHKYEEGNKKPKMGTMTVFSPTDILCAYRGATENLHGFPVALEWFEKCAPSGIDGAADIEELAKEIVGSDEGKKLMELFKQDYILIANLMLECCVGQKQFMKCNQGSSCYAMAVTGPGSTALDTSKLQQRVHNLEVLLKEKGPFHEAMKKSKY</sequence>
<evidence type="ECO:0000256" key="1">
    <source>
        <dbReference type="SAM" id="MobiDB-lite"/>
    </source>
</evidence>
<dbReference type="InterPro" id="IPR024571">
    <property type="entry name" value="ERAP1-like_C_dom"/>
</dbReference>
<gene>
    <name evidence="3" type="ORF">PFISCL1PPCAC_18849</name>
</gene>
<organism evidence="3 4">
    <name type="scientific">Pristionchus fissidentatus</name>
    <dbReference type="NCBI Taxonomy" id="1538716"/>
    <lineage>
        <taxon>Eukaryota</taxon>
        <taxon>Metazoa</taxon>
        <taxon>Ecdysozoa</taxon>
        <taxon>Nematoda</taxon>
        <taxon>Chromadorea</taxon>
        <taxon>Rhabditida</taxon>
        <taxon>Rhabditina</taxon>
        <taxon>Diplogasteromorpha</taxon>
        <taxon>Diplogasteroidea</taxon>
        <taxon>Neodiplogasteridae</taxon>
        <taxon>Pristionchus</taxon>
    </lineage>
</organism>
<reference evidence="3" key="1">
    <citation type="submission" date="2023-10" db="EMBL/GenBank/DDBJ databases">
        <title>Genome assembly of Pristionchus species.</title>
        <authorList>
            <person name="Yoshida K."/>
            <person name="Sommer R.J."/>
        </authorList>
    </citation>
    <scope>NUCLEOTIDE SEQUENCE</scope>
    <source>
        <strain evidence="3">RS5133</strain>
    </source>
</reference>
<proteinExistence type="predicted"/>
<feature type="compositionally biased region" description="Basic and acidic residues" evidence="1">
    <location>
        <begin position="1"/>
        <end position="21"/>
    </location>
</feature>
<accession>A0AAV5WC17</accession>